<evidence type="ECO:0000313" key="5">
    <source>
        <dbReference type="EMBL" id="SCU85136.1"/>
    </source>
</evidence>
<gene>
    <name evidence="5" type="ORF">CNECB9_4390029</name>
</gene>
<dbReference type="CDD" id="cd01949">
    <property type="entry name" value="GGDEF"/>
    <property type="match status" value="1"/>
</dbReference>
<dbReference type="FunFam" id="3.30.70.270:FF:000001">
    <property type="entry name" value="Diguanylate cyclase domain protein"/>
    <property type="match status" value="1"/>
</dbReference>
<dbReference type="AlphaFoldDB" id="A0A1K0ILX6"/>
<evidence type="ECO:0000256" key="1">
    <source>
        <dbReference type="ARBA" id="ARBA00012528"/>
    </source>
</evidence>
<dbReference type="Gene3D" id="3.30.70.270">
    <property type="match status" value="1"/>
</dbReference>
<protein>
    <recommendedName>
        <fullName evidence="1">diguanylate cyclase</fullName>
        <ecNumber evidence="1">2.7.7.65</ecNumber>
    </recommendedName>
</protein>
<feature type="domain" description="GGDEF" evidence="4">
    <location>
        <begin position="390"/>
        <end position="531"/>
    </location>
</feature>
<keyword evidence="3" id="KW-1133">Transmembrane helix</keyword>
<dbReference type="GO" id="GO:0005886">
    <property type="term" value="C:plasma membrane"/>
    <property type="evidence" value="ECO:0007669"/>
    <property type="project" value="TreeGrafter"/>
</dbReference>
<dbReference type="InterPro" id="IPR050469">
    <property type="entry name" value="Diguanylate_Cyclase"/>
</dbReference>
<dbReference type="EC" id="2.7.7.65" evidence="1"/>
<dbReference type="SMART" id="SM00267">
    <property type="entry name" value="GGDEF"/>
    <property type="match status" value="1"/>
</dbReference>
<dbReference type="CDD" id="cd12915">
    <property type="entry name" value="PDC2_DGC_like"/>
    <property type="match status" value="1"/>
</dbReference>
<evidence type="ECO:0000256" key="3">
    <source>
        <dbReference type="SAM" id="Phobius"/>
    </source>
</evidence>
<dbReference type="EMBL" id="FMSH01000378">
    <property type="protein sequence ID" value="SCU85136.1"/>
    <property type="molecule type" value="Genomic_DNA"/>
</dbReference>
<dbReference type="RefSeq" id="WP_422696067.1">
    <property type="nucleotide sequence ID" value="NZ_FMSH01000378.1"/>
</dbReference>
<proteinExistence type="predicted"/>
<sequence>MRWRITQLSQAAARYYNGRIKAEQLSFVRQIPHFPARKAISRPASLIVAASLVLVCMIAALGALALVQMRRDALDNAGEASANLALTLERSITRNLQIHELAIGGVVEAMHDPALLAQPPALRQRLLFDRSINAEDMGSLLVTDANGTLVFDSHQWPPRPVNVSDRDYFQAHRSGDHSGLFLSRPFQPRLTPENQSIGISRRLSAPDGSFAGTVVGTLRLNYFRKLFDGVSLGAGGTLTLLRTDGTIIMRRPYEAESIGRDISGSPSFAPLLQGTQGTFIGVAAVDGVQRLYSFRRIPGFPLLVVVGRATHDVLAPWYKRTWVFGALIIALDAVIIALSVLLSRQWRRRAEMEEHLRWMVNTDGLTGLGSRRALDDAADVEWRRARRHGQPLSLLMLDVDHFKEFNDRYGHQAGDDALAAVGACIQRHVRRPGDYAGRYGGEEFAILLPHTNAAGAAAMAETIRAAVQALQIPNAAGANGLLTVSVGVVTDSNSAGSHETFTELRAFLRAGDEALYLAKRSGRNCVATSGTTTAVAMAP</sequence>
<dbReference type="PROSITE" id="PS50887">
    <property type="entry name" value="GGDEF"/>
    <property type="match status" value="1"/>
</dbReference>
<evidence type="ECO:0000259" key="4">
    <source>
        <dbReference type="PROSITE" id="PS50887"/>
    </source>
</evidence>
<dbReference type="PANTHER" id="PTHR45138">
    <property type="entry name" value="REGULATORY COMPONENTS OF SENSORY TRANSDUCTION SYSTEM"/>
    <property type="match status" value="1"/>
</dbReference>
<name>A0A1K0ILX6_CUPNE</name>
<organism evidence="5">
    <name type="scientific">Cupriavidus necator</name>
    <name type="common">Alcaligenes eutrophus</name>
    <name type="synonym">Ralstonia eutropha</name>
    <dbReference type="NCBI Taxonomy" id="106590"/>
    <lineage>
        <taxon>Bacteria</taxon>
        <taxon>Pseudomonadati</taxon>
        <taxon>Pseudomonadota</taxon>
        <taxon>Betaproteobacteria</taxon>
        <taxon>Burkholderiales</taxon>
        <taxon>Burkholderiaceae</taxon>
        <taxon>Cupriavidus</taxon>
    </lineage>
</organism>
<dbReference type="SUPFAM" id="SSF55073">
    <property type="entry name" value="Nucleotide cyclase"/>
    <property type="match status" value="1"/>
</dbReference>
<dbReference type="InterPro" id="IPR029787">
    <property type="entry name" value="Nucleotide_cyclase"/>
</dbReference>
<dbReference type="InterPro" id="IPR043128">
    <property type="entry name" value="Rev_trsase/Diguanyl_cyclase"/>
</dbReference>
<dbReference type="InterPro" id="IPR000160">
    <property type="entry name" value="GGDEF_dom"/>
</dbReference>
<accession>A0A1K0ILX6</accession>
<feature type="transmembrane region" description="Helical" evidence="3">
    <location>
        <begin position="46"/>
        <end position="67"/>
    </location>
</feature>
<dbReference type="CDD" id="cd12914">
    <property type="entry name" value="PDC1_DGC_like"/>
    <property type="match status" value="1"/>
</dbReference>
<dbReference type="NCBIfam" id="TIGR00254">
    <property type="entry name" value="GGDEF"/>
    <property type="match status" value="1"/>
</dbReference>
<keyword evidence="3" id="KW-0472">Membrane</keyword>
<dbReference type="Pfam" id="PF00990">
    <property type="entry name" value="GGDEF"/>
    <property type="match status" value="1"/>
</dbReference>
<evidence type="ECO:0000256" key="2">
    <source>
        <dbReference type="ARBA" id="ARBA00034247"/>
    </source>
</evidence>
<keyword evidence="3" id="KW-0812">Transmembrane</keyword>
<dbReference type="GO" id="GO:0052621">
    <property type="term" value="F:diguanylate cyclase activity"/>
    <property type="evidence" value="ECO:0007669"/>
    <property type="project" value="UniProtKB-EC"/>
</dbReference>
<feature type="transmembrane region" description="Helical" evidence="3">
    <location>
        <begin position="322"/>
        <end position="342"/>
    </location>
</feature>
<dbReference type="GO" id="GO:0043709">
    <property type="term" value="P:cell adhesion involved in single-species biofilm formation"/>
    <property type="evidence" value="ECO:0007669"/>
    <property type="project" value="TreeGrafter"/>
</dbReference>
<dbReference type="Gene3D" id="3.30.450.20">
    <property type="entry name" value="PAS domain"/>
    <property type="match status" value="2"/>
</dbReference>
<comment type="catalytic activity">
    <reaction evidence="2">
        <text>2 GTP = 3',3'-c-di-GMP + 2 diphosphate</text>
        <dbReference type="Rhea" id="RHEA:24898"/>
        <dbReference type="ChEBI" id="CHEBI:33019"/>
        <dbReference type="ChEBI" id="CHEBI:37565"/>
        <dbReference type="ChEBI" id="CHEBI:58805"/>
        <dbReference type="EC" id="2.7.7.65"/>
    </reaction>
</comment>
<reference evidence="5" key="1">
    <citation type="submission" date="2016-09" db="EMBL/GenBank/DDBJ databases">
        <authorList>
            <person name="Capua I."/>
            <person name="De Benedictis P."/>
            <person name="Joannis T."/>
            <person name="Lombin L.H."/>
            <person name="Cattoli G."/>
        </authorList>
    </citation>
    <scope>NUCLEOTIDE SEQUENCE</scope>
    <source>
        <strain evidence="5">B9</strain>
    </source>
</reference>
<dbReference type="InterPro" id="IPR054327">
    <property type="entry name" value="His-kinase-like_sensor"/>
</dbReference>
<dbReference type="GO" id="GO:1902201">
    <property type="term" value="P:negative regulation of bacterial-type flagellum-dependent cell motility"/>
    <property type="evidence" value="ECO:0007669"/>
    <property type="project" value="TreeGrafter"/>
</dbReference>
<dbReference type="PANTHER" id="PTHR45138:SF9">
    <property type="entry name" value="DIGUANYLATE CYCLASE DGCM-RELATED"/>
    <property type="match status" value="1"/>
</dbReference>
<dbReference type="Pfam" id="PF22588">
    <property type="entry name" value="dCache_1_like"/>
    <property type="match status" value="1"/>
</dbReference>